<protein>
    <submittedName>
        <fullName evidence="1">Uncharacterized protein</fullName>
    </submittedName>
</protein>
<comment type="caution">
    <text evidence="1">The sequence shown here is derived from an EMBL/GenBank/DDBJ whole genome shotgun (WGS) entry which is preliminary data.</text>
</comment>
<name>A0A7J8H0C4_ROUAE</name>
<dbReference type="AlphaFoldDB" id="A0A7J8H0C4"/>
<organism evidence="1 2">
    <name type="scientific">Rousettus aegyptiacus</name>
    <name type="common">Egyptian fruit bat</name>
    <name type="synonym">Pteropus aegyptiacus</name>
    <dbReference type="NCBI Taxonomy" id="9407"/>
    <lineage>
        <taxon>Eukaryota</taxon>
        <taxon>Metazoa</taxon>
        <taxon>Chordata</taxon>
        <taxon>Craniata</taxon>
        <taxon>Vertebrata</taxon>
        <taxon>Euteleostomi</taxon>
        <taxon>Mammalia</taxon>
        <taxon>Eutheria</taxon>
        <taxon>Laurasiatheria</taxon>
        <taxon>Chiroptera</taxon>
        <taxon>Yinpterochiroptera</taxon>
        <taxon>Pteropodoidea</taxon>
        <taxon>Pteropodidae</taxon>
        <taxon>Rousettinae</taxon>
        <taxon>Rousettus</taxon>
    </lineage>
</organism>
<sequence>MEKAGEVWVATQGGLWEQPCCPRCRWLRLPESSCRHLTPSPAAKNEKHIPAVGAARTGSGQSTLLCLLVEGTVSRARSLELGLAGALAPCLGSKRLPALGVGLGGGPCSDQEVRRGCRWSYRARPRGAPLLCGQSEPSAHARRVLINTPVSHSHSGSPEARRFKCRFTLSSSCVALNRMQFQCNKPTLTPCGHMGACEHPSPRLPWPAAGLAPAASLPLSRAAARRGHAEPHSPESRAFTLVFFF</sequence>
<evidence type="ECO:0000313" key="1">
    <source>
        <dbReference type="EMBL" id="KAF6465743.1"/>
    </source>
</evidence>
<proteinExistence type="predicted"/>
<evidence type="ECO:0000313" key="2">
    <source>
        <dbReference type="Proteomes" id="UP000593571"/>
    </source>
</evidence>
<gene>
    <name evidence="1" type="ORF">HJG63_011166</name>
</gene>
<reference evidence="1 2" key="1">
    <citation type="journal article" date="2020" name="Nature">
        <title>Six reference-quality genomes reveal evolution of bat adaptations.</title>
        <authorList>
            <person name="Jebb D."/>
            <person name="Huang Z."/>
            <person name="Pippel M."/>
            <person name="Hughes G.M."/>
            <person name="Lavrichenko K."/>
            <person name="Devanna P."/>
            <person name="Winkler S."/>
            <person name="Jermiin L.S."/>
            <person name="Skirmuntt E.C."/>
            <person name="Katzourakis A."/>
            <person name="Burkitt-Gray L."/>
            <person name="Ray D.A."/>
            <person name="Sullivan K.A.M."/>
            <person name="Roscito J.G."/>
            <person name="Kirilenko B.M."/>
            <person name="Davalos L.M."/>
            <person name="Corthals A.P."/>
            <person name="Power M.L."/>
            <person name="Jones G."/>
            <person name="Ransome R.D."/>
            <person name="Dechmann D.K.N."/>
            <person name="Locatelli A.G."/>
            <person name="Puechmaille S.J."/>
            <person name="Fedrigo O."/>
            <person name="Jarvis E.D."/>
            <person name="Hiller M."/>
            <person name="Vernes S.C."/>
            <person name="Myers E.W."/>
            <person name="Teeling E.C."/>
        </authorList>
    </citation>
    <scope>NUCLEOTIDE SEQUENCE [LARGE SCALE GENOMIC DNA]</scope>
    <source>
        <strain evidence="1">MRouAeg1</strain>
        <tissue evidence="1">Muscle</tissue>
    </source>
</reference>
<accession>A0A7J8H0C4</accession>
<keyword evidence="2" id="KW-1185">Reference proteome</keyword>
<dbReference type="EMBL" id="JACASE010000005">
    <property type="protein sequence ID" value="KAF6465743.1"/>
    <property type="molecule type" value="Genomic_DNA"/>
</dbReference>
<dbReference type="Proteomes" id="UP000593571">
    <property type="component" value="Unassembled WGS sequence"/>
</dbReference>